<dbReference type="SUPFAM" id="SSF110997">
    <property type="entry name" value="Sporulation related repeat"/>
    <property type="match status" value="1"/>
</dbReference>
<sequence length="228" mass="25543">MRARVRWKAWGLVLIGMGILVWMTGYLGNTYIRMITEAKTNVSQSATESTSAPEAQVTLAELNYWTCQVGVFKAEENAILEKSHLEQLGWETQIVSQSPWTVTIGFAHEQEELNELREGLKEGGVVNVAKHFVVPGQSYKITGSGAEQTAQILLTVHSFLETTPDQRGDTLSLLENAMTTSWPKKLEDLQQATAYVLKAEQTLDTNSKRLATLRLLDKYQNTLNELKK</sequence>
<keyword evidence="1" id="KW-0812">Transmembrane</keyword>
<dbReference type="STRING" id="871968.DESME_13535"/>
<accession>W0EFF7</accession>
<dbReference type="GO" id="GO:0042834">
    <property type="term" value="F:peptidoglycan binding"/>
    <property type="evidence" value="ECO:0007669"/>
    <property type="project" value="InterPro"/>
</dbReference>
<proteinExistence type="predicted"/>
<dbReference type="EMBL" id="CP007032">
    <property type="protein sequence ID" value="AHF07934.1"/>
    <property type="molecule type" value="Genomic_DNA"/>
</dbReference>
<reference evidence="2 3" key="1">
    <citation type="submission" date="2013-12" db="EMBL/GenBank/DDBJ databases">
        <authorList>
            <consortium name="DOE Joint Genome Institute"/>
            <person name="Smidt H."/>
            <person name="Huntemann M."/>
            <person name="Han J."/>
            <person name="Chen A."/>
            <person name="Kyrpides N."/>
            <person name="Mavromatis K."/>
            <person name="Markowitz V."/>
            <person name="Palaniappan K."/>
            <person name="Ivanova N."/>
            <person name="Schaumberg A."/>
            <person name="Pati A."/>
            <person name="Liolios K."/>
            <person name="Nordberg H.P."/>
            <person name="Cantor M.N."/>
            <person name="Hua S.X."/>
            <person name="Woyke T."/>
        </authorList>
    </citation>
    <scope>NUCLEOTIDE SEQUENCE [LARGE SCALE GENOMIC DNA]</scope>
    <source>
        <strain evidence="3">DSM 15288</strain>
    </source>
</reference>
<dbReference type="RefSeq" id="WP_006715813.1">
    <property type="nucleotide sequence ID" value="NZ_CP007032.1"/>
</dbReference>
<name>W0EFF7_9FIRM</name>
<dbReference type="HOGENOM" id="CLU_1208208_0_0_9"/>
<dbReference type="InterPro" id="IPR036680">
    <property type="entry name" value="SPOR-like_sf"/>
</dbReference>
<dbReference type="Proteomes" id="UP000010847">
    <property type="component" value="Chromosome"/>
</dbReference>
<feature type="transmembrane region" description="Helical" evidence="1">
    <location>
        <begin position="7"/>
        <end position="27"/>
    </location>
</feature>
<organism evidence="2 3">
    <name type="scientific">Desulfitobacterium metallireducens DSM 15288</name>
    <dbReference type="NCBI Taxonomy" id="871968"/>
    <lineage>
        <taxon>Bacteria</taxon>
        <taxon>Bacillati</taxon>
        <taxon>Bacillota</taxon>
        <taxon>Clostridia</taxon>
        <taxon>Eubacteriales</taxon>
        <taxon>Desulfitobacteriaceae</taxon>
        <taxon>Desulfitobacterium</taxon>
    </lineage>
</organism>
<keyword evidence="1" id="KW-0472">Membrane</keyword>
<protein>
    <recommendedName>
        <fullName evidence="4">SPOR domain-containing protein</fullName>
    </recommendedName>
</protein>
<dbReference type="KEGG" id="dmt:DESME_13535"/>
<keyword evidence="3" id="KW-1185">Reference proteome</keyword>
<keyword evidence="1" id="KW-1133">Transmembrane helix</keyword>
<evidence type="ECO:0000256" key="1">
    <source>
        <dbReference type="SAM" id="Phobius"/>
    </source>
</evidence>
<gene>
    <name evidence="2" type="ORF">DESME_13535</name>
</gene>
<dbReference type="eggNOG" id="COG3087">
    <property type="taxonomic scope" value="Bacteria"/>
</dbReference>
<dbReference type="AlphaFoldDB" id="W0EFF7"/>
<evidence type="ECO:0008006" key="4">
    <source>
        <dbReference type="Google" id="ProtNLM"/>
    </source>
</evidence>
<evidence type="ECO:0000313" key="3">
    <source>
        <dbReference type="Proteomes" id="UP000010847"/>
    </source>
</evidence>
<dbReference type="OrthoDB" id="1794740at2"/>
<evidence type="ECO:0000313" key="2">
    <source>
        <dbReference type="EMBL" id="AHF07934.1"/>
    </source>
</evidence>